<dbReference type="Gene3D" id="3.40.50.300">
    <property type="entry name" value="P-loop containing nucleotide triphosphate hydrolases"/>
    <property type="match status" value="1"/>
</dbReference>
<proteinExistence type="predicted"/>
<dbReference type="InterPro" id="IPR051120">
    <property type="entry name" value="ABC_AA/LPS_Transport"/>
</dbReference>
<dbReference type="RefSeq" id="WP_044580538.1">
    <property type="nucleotide sequence ID" value="NZ_BAABDR010000100.1"/>
</dbReference>
<accession>A0A061A6E6</accession>
<organism evidence="5">
    <name type="scientific">Streptomyces iranensis</name>
    <dbReference type="NCBI Taxonomy" id="576784"/>
    <lineage>
        <taxon>Bacteria</taxon>
        <taxon>Bacillati</taxon>
        <taxon>Actinomycetota</taxon>
        <taxon>Actinomycetes</taxon>
        <taxon>Kitasatosporales</taxon>
        <taxon>Streptomycetaceae</taxon>
        <taxon>Streptomyces</taxon>
        <taxon>Streptomyces violaceusniger group</taxon>
    </lineage>
</organism>
<dbReference type="GO" id="GO:0016887">
    <property type="term" value="F:ATP hydrolysis activity"/>
    <property type="evidence" value="ECO:0007669"/>
    <property type="project" value="InterPro"/>
</dbReference>
<name>A0A061A6E6_9ACTN</name>
<dbReference type="PANTHER" id="PTHR45772">
    <property type="entry name" value="CONSERVED COMPONENT OF ABC TRANSPORTER FOR NATURAL AMINO ACIDS-RELATED"/>
    <property type="match status" value="1"/>
</dbReference>
<dbReference type="PROSITE" id="PS00211">
    <property type="entry name" value="ABC_TRANSPORTER_1"/>
    <property type="match status" value="1"/>
</dbReference>
<evidence type="ECO:0000256" key="1">
    <source>
        <dbReference type="ARBA" id="ARBA00022448"/>
    </source>
</evidence>
<dbReference type="Pfam" id="PF12399">
    <property type="entry name" value="BCA_ABC_TP_C"/>
    <property type="match status" value="1"/>
</dbReference>
<dbReference type="InterPro" id="IPR003439">
    <property type="entry name" value="ABC_transporter-like_ATP-bd"/>
</dbReference>
<dbReference type="InterPro" id="IPR017871">
    <property type="entry name" value="ABC_transporter-like_CS"/>
</dbReference>
<reference evidence="6 7" key="2">
    <citation type="submission" date="2021-03" db="EMBL/GenBank/DDBJ databases">
        <title>Genomic Encyclopedia of Type Strains, Phase IV (KMG-IV): sequencing the most valuable type-strain genomes for metagenomic binning, comparative biology and taxonomic classification.</title>
        <authorList>
            <person name="Goeker M."/>
        </authorList>
    </citation>
    <scope>NUCLEOTIDE SEQUENCE [LARGE SCALE GENOMIC DNA]</scope>
    <source>
        <strain evidence="6 7">DSM 41954</strain>
    </source>
</reference>
<dbReference type="PROSITE" id="PS50893">
    <property type="entry name" value="ABC_TRANSPORTER_2"/>
    <property type="match status" value="1"/>
</dbReference>
<dbReference type="HOGENOM" id="CLU_000604_1_2_11"/>
<dbReference type="GO" id="GO:0005524">
    <property type="term" value="F:ATP binding"/>
    <property type="evidence" value="ECO:0007669"/>
    <property type="project" value="UniProtKB-KW"/>
</dbReference>
<dbReference type="Pfam" id="PF00005">
    <property type="entry name" value="ABC_tran"/>
    <property type="match status" value="1"/>
</dbReference>
<dbReference type="SMART" id="SM00382">
    <property type="entry name" value="AAA"/>
    <property type="match status" value="1"/>
</dbReference>
<dbReference type="Proteomes" id="UP000756710">
    <property type="component" value="Unassembled WGS sequence"/>
</dbReference>
<dbReference type="InterPro" id="IPR027417">
    <property type="entry name" value="P-loop_NTPase"/>
</dbReference>
<dbReference type="SUPFAM" id="SSF52540">
    <property type="entry name" value="P-loop containing nucleoside triphosphate hydrolases"/>
    <property type="match status" value="1"/>
</dbReference>
<protein>
    <submittedName>
        <fullName evidence="6">ABC-type branched-subunit amino acid transport system ATPase component</fullName>
    </submittedName>
    <submittedName>
        <fullName evidence="5">Branched-chain amino acid transport system ATP-binding protein</fullName>
    </submittedName>
</protein>
<dbReference type="EMBL" id="JAGGLR010000012">
    <property type="protein sequence ID" value="MBP2063493.1"/>
    <property type="molecule type" value="Genomic_DNA"/>
</dbReference>
<keyword evidence="2" id="KW-0547">Nucleotide-binding</keyword>
<dbReference type="InterPro" id="IPR032823">
    <property type="entry name" value="BCA_ABC_TP_C"/>
</dbReference>
<sequence>MSSLALRDLSVTFGGVRALEGVSLEVAEGTLTGLIGPNGAGKTTLLDACTGYVAARGEVYLGDRRLDNLAPYRRARAGLVRTFQSLDLFDDLTVAENVATGMPGETNRRWWHQLRRMPSADIPVLHDLLGSLGLDGVADLLPGAVSQGQRALVALARALIARPDVLLLDEPAAGLDTHESEELGRRLRGVCERGTTVLLVEHDMGLVLGNCDHVHVLDGGKQLASGTPAEVRSDPAVLAAYLGEGSPS</sequence>
<dbReference type="CDD" id="cd03219">
    <property type="entry name" value="ABC_Mj1267_LivG_branched"/>
    <property type="match status" value="1"/>
</dbReference>
<evidence type="ECO:0000256" key="2">
    <source>
        <dbReference type="ARBA" id="ARBA00022741"/>
    </source>
</evidence>
<evidence type="ECO:0000313" key="5">
    <source>
        <dbReference type="EMBL" id="CDR17934.1"/>
    </source>
</evidence>
<feature type="domain" description="ABC transporter" evidence="4">
    <location>
        <begin position="4"/>
        <end position="244"/>
    </location>
</feature>
<reference evidence="5" key="1">
    <citation type="submission" date="2014-05" db="EMBL/GenBank/DDBJ databases">
        <authorList>
            <person name="Horn Fabian"/>
        </authorList>
    </citation>
    <scope>NUCLEOTIDE SEQUENCE</scope>
</reference>
<evidence type="ECO:0000259" key="4">
    <source>
        <dbReference type="PROSITE" id="PS50893"/>
    </source>
</evidence>
<dbReference type="PANTHER" id="PTHR45772:SF4">
    <property type="entry name" value="ABC TRANSPORTER ATP-BINDING PROTEIN"/>
    <property type="match status" value="1"/>
</dbReference>
<evidence type="ECO:0000313" key="6">
    <source>
        <dbReference type="EMBL" id="MBP2063493.1"/>
    </source>
</evidence>
<dbReference type="EMBL" id="LK022848">
    <property type="protein sequence ID" value="CDR17934.1"/>
    <property type="molecule type" value="Genomic_DNA"/>
</dbReference>
<gene>
    <name evidence="6" type="ORF">J2Z30_004514</name>
    <name evidence="5" type="ORF">SIRAN9898</name>
</gene>
<dbReference type="GO" id="GO:0005886">
    <property type="term" value="C:plasma membrane"/>
    <property type="evidence" value="ECO:0007669"/>
    <property type="project" value="TreeGrafter"/>
</dbReference>
<dbReference type="AlphaFoldDB" id="A0A061A6E6"/>
<keyword evidence="3 5" id="KW-0067">ATP-binding</keyword>
<evidence type="ECO:0000313" key="7">
    <source>
        <dbReference type="Proteomes" id="UP000756710"/>
    </source>
</evidence>
<dbReference type="InterPro" id="IPR003593">
    <property type="entry name" value="AAA+_ATPase"/>
</dbReference>
<keyword evidence="1" id="KW-0813">Transport</keyword>
<evidence type="ECO:0000256" key="3">
    <source>
        <dbReference type="ARBA" id="ARBA00022840"/>
    </source>
</evidence>
<keyword evidence="7" id="KW-1185">Reference proteome</keyword>